<evidence type="ECO:0000259" key="3">
    <source>
        <dbReference type="Pfam" id="PF13359"/>
    </source>
</evidence>
<dbReference type="PANTHER" id="PTHR23080:SF133">
    <property type="entry name" value="SI:CH211-262I1.5-RELATED"/>
    <property type="match status" value="1"/>
</dbReference>
<proteinExistence type="predicted"/>
<evidence type="ECO:0000313" key="4">
    <source>
        <dbReference type="EMBL" id="CAF3820544.1"/>
    </source>
</evidence>
<dbReference type="InterPro" id="IPR027806">
    <property type="entry name" value="HARBI1_dom"/>
</dbReference>
<dbReference type="Pfam" id="PF13359">
    <property type="entry name" value="DDE_Tnp_4"/>
    <property type="match status" value="1"/>
</dbReference>
<feature type="domain" description="DDE Tnp4" evidence="3">
    <location>
        <begin position="219"/>
        <end position="374"/>
    </location>
</feature>
<dbReference type="EMBL" id="CAJOAX010002817">
    <property type="protein sequence ID" value="CAF3820544.1"/>
    <property type="molecule type" value="Genomic_DNA"/>
</dbReference>
<evidence type="ECO:0000256" key="1">
    <source>
        <dbReference type="ARBA" id="ARBA00001968"/>
    </source>
</evidence>
<dbReference type="GO" id="GO:0046872">
    <property type="term" value="F:metal ion binding"/>
    <property type="evidence" value="ECO:0007669"/>
    <property type="project" value="UniProtKB-KW"/>
</dbReference>
<accession>A0A819CGV3</accession>
<dbReference type="Proteomes" id="UP000663823">
    <property type="component" value="Unassembled WGS sequence"/>
</dbReference>
<comment type="caution">
    <text evidence="4">The sequence shown here is derived from an EMBL/GenBank/DDBJ whole genome shotgun (WGS) entry which is preliminary data.</text>
</comment>
<gene>
    <name evidence="4" type="ORF">OTI717_LOCUS19380</name>
</gene>
<dbReference type="PANTHER" id="PTHR23080">
    <property type="entry name" value="THAP DOMAIN PROTEIN"/>
    <property type="match status" value="1"/>
</dbReference>
<sequence>MASSSQIEWSCPECQVIIMDRRKFCDNCHSMLVWTCLSSEKSGLYAHYSRHRDRCDYCSPELKEEREQLKKEKQISNFQELQTLYVDQRPWSEWSRSNDSCIQHTGHDIEQVQLLYNMCEQSLIEYCTNRKQQCSSSTKMPYLSPINLLSITLWYLKHYHSERYIATEFDFTQSTVSYFLSAVIDILYSCVYPKLIVLPDDMDDEDAVHGSEQHHKLIVDSTFIPIYQPEDSEERKAYYHAKSPTNYAFKLQIACDFHHRVVHVSECYKGSVHDITILRESGLLDCTQENVQIIADKGYIDEQYVITPRKKPRGRELTTEDKDFNRIICGERAAIENINQRVKQYAILGHVYRGSYDDLHKITKIAHVVCALCNLNLDKHLIRSYR</sequence>
<comment type="cofactor">
    <cofactor evidence="1">
        <name>a divalent metal cation</name>
        <dbReference type="ChEBI" id="CHEBI:60240"/>
    </cofactor>
</comment>
<protein>
    <recommendedName>
        <fullName evidence="3">DDE Tnp4 domain-containing protein</fullName>
    </recommendedName>
</protein>
<evidence type="ECO:0000313" key="5">
    <source>
        <dbReference type="Proteomes" id="UP000663823"/>
    </source>
</evidence>
<name>A0A819CGV3_9BILA</name>
<keyword evidence="2" id="KW-0479">Metal-binding</keyword>
<evidence type="ECO:0000256" key="2">
    <source>
        <dbReference type="ARBA" id="ARBA00022723"/>
    </source>
</evidence>
<organism evidence="4 5">
    <name type="scientific">Rotaria sordida</name>
    <dbReference type="NCBI Taxonomy" id="392033"/>
    <lineage>
        <taxon>Eukaryota</taxon>
        <taxon>Metazoa</taxon>
        <taxon>Spiralia</taxon>
        <taxon>Gnathifera</taxon>
        <taxon>Rotifera</taxon>
        <taxon>Eurotatoria</taxon>
        <taxon>Bdelloidea</taxon>
        <taxon>Philodinida</taxon>
        <taxon>Philodinidae</taxon>
        <taxon>Rotaria</taxon>
    </lineage>
</organism>
<reference evidence="4" key="1">
    <citation type="submission" date="2021-02" db="EMBL/GenBank/DDBJ databases">
        <authorList>
            <person name="Nowell W R."/>
        </authorList>
    </citation>
    <scope>NUCLEOTIDE SEQUENCE</scope>
</reference>
<dbReference type="AlphaFoldDB" id="A0A819CGV3"/>